<protein>
    <submittedName>
        <fullName evidence="3">Putative acyl-CoA binding protein</fullName>
    </submittedName>
</protein>
<dbReference type="Pfam" id="PF00887">
    <property type="entry name" value="ACBP"/>
    <property type="match status" value="1"/>
</dbReference>
<dbReference type="GO" id="GO:0000062">
    <property type="term" value="F:fatty-acyl-CoA binding"/>
    <property type="evidence" value="ECO:0007669"/>
    <property type="project" value="InterPro"/>
</dbReference>
<dbReference type="InterPro" id="IPR035984">
    <property type="entry name" value="Acyl-CoA-binding_sf"/>
</dbReference>
<feature type="domain" description="ACB" evidence="2">
    <location>
        <begin position="44"/>
        <end position="131"/>
    </location>
</feature>
<organism evidence="3">
    <name type="scientific">Trypanosoma vivax (strain Y486)</name>
    <dbReference type="NCBI Taxonomy" id="1055687"/>
    <lineage>
        <taxon>Eukaryota</taxon>
        <taxon>Discoba</taxon>
        <taxon>Euglenozoa</taxon>
        <taxon>Kinetoplastea</taxon>
        <taxon>Metakinetoplastina</taxon>
        <taxon>Trypanosomatida</taxon>
        <taxon>Trypanosomatidae</taxon>
        <taxon>Trypanosoma</taxon>
        <taxon>Duttonella</taxon>
    </lineage>
</organism>
<dbReference type="InterPro" id="IPR000582">
    <property type="entry name" value="Acyl-CoA-binding_protein"/>
</dbReference>
<dbReference type="InterPro" id="IPR014352">
    <property type="entry name" value="FERM/acyl-CoA-bd_prot_sf"/>
</dbReference>
<dbReference type="PANTHER" id="PTHR23310:SF131">
    <property type="entry name" value="BINDING PROTEIN, PUTATIVE-RELATED"/>
    <property type="match status" value="1"/>
</dbReference>
<accession>G0TU81</accession>
<dbReference type="PROSITE" id="PS51228">
    <property type="entry name" value="ACB_2"/>
    <property type="match status" value="1"/>
</dbReference>
<evidence type="ECO:0000256" key="1">
    <source>
        <dbReference type="ARBA" id="ARBA00023121"/>
    </source>
</evidence>
<dbReference type="AlphaFoldDB" id="G0TU81"/>
<reference evidence="3" key="1">
    <citation type="journal article" date="2012" name="Proc. Natl. Acad. Sci. U.S.A.">
        <title>Antigenic diversity is generated by distinct evolutionary mechanisms in African trypanosome species.</title>
        <authorList>
            <person name="Jackson A.P."/>
            <person name="Berry A."/>
            <person name="Aslett M."/>
            <person name="Allison H.C."/>
            <person name="Burton P."/>
            <person name="Vavrova-Anderson J."/>
            <person name="Brown R."/>
            <person name="Browne H."/>
            <person name="Corton N."/>
            <person name="Hauser H."/>
            <person name="Gamble J."/>
            <person name="Gilderthorp R."/>
            <person name="Marcello L."/>
            <person name="McQuillan J."/>
            <person name="Otto T.D."/>
            <person name="Quail M.A."/>
            <person name="Sanders M.J."/>
            <person name="van Tonder A."/>
            <person name="Ginger M.L."/>
            <person name="Field M.C."/>
            <person name="Barry J.D."/>
            <person name="Hertz-Fowler C."/>
            <person name="Berriman M."/>
        </authorList>
    </citation>
    <scope>NUCLEOTIDE SEQUENCE</scope>
    <source>
        <strain evidence="3">Y486</strain>
    </source>
</reference>
<proteinExistence type="predicted"/>
<evidence type="ECO:0000259" key="2">
    <source>
        <dbReference type="PROSITE" id="PS51228"/>
    </source>
</evidence>
<evidence type="ECO:0000313" key="3">
    <source>
        <dbReference type="EMBL" id="CCC47515.1"/>
    </source>
</evidence>
<dbReference type="EMBL" id="HE573020">
    <property type="protein sequence ID" value="CCC47515.1"/>
    <property type="molecule type" value="Genomic_DNA"/>
</dbReference>
<dbReference type="VEuPathDB" id="TriTrypDB:TvY486_0401810"/>
<dbReference type="GO" id="GO:0006631">
    <property type="term" value="P:fatty acid metabolic process"/>
    <property type="evidence" value="ECO:0007669"/>
    <property type="project" value="TreeGrafter"/>
</dbReference>
<name>G0TU81_TRYVY</name>
<dbReference type="PANTHER" id="PTHR23310">
    <property type="entry name" value="ACYL-COA-BINDING PROTEIN, ACBP"/>
    <property type="match status" value="1"/>
</dbReference>
<dbReference type="SUPFAM" id="SSF47027">
    <property type="entry name" value="Acyl-CoA binding protein"/>
    <property type="match status" value="1"/>
</dbReference>
<dbReference type="Gene3D" id="1.20.80.10">
    <property type="match status" value="1"/>
</dbReference>
<sequence length="131" mass="14780">MAFGTFHPPSPLKLPRRSAAQPVESGSLVVRWPYTEVVMSSESLDEKFQRISKLIESKVTRPPMNLSTKLELYGLWNQAVHGPVSTPKPSRMKIVAHAKWSAHKRYEHLSTEEAKKRFLLIAEGALAMSKL</sequence>
<gene>
    <name evidence="3" type="ORF">TVY486_0401810</name>
</gene>
<keyword evidence="1" id="KW-0446">Lipid-binding</keyword>